<protein>
    <submittedName>
        <fullName evidence="1">Uncharacterized protein</fullName>
    </submittedName>
</protein>
<organism evidence="1 2">
    <name type="scientific">Proteiniclasticum sediminis</name>
    <dbReference type="NCBI Taxonomy" id="2804028"/>
    <lineage>
        <taxon>Bacteria</taxon>
        <taxon>Bacillati</taxon>
        <taxon>Bacillota</taxon>
        <taxon>Clostridia</taxon>
        <taxon>Eubacteriales</taxon>
        <taxon>Clostridiaceae</taxon>
        <taxon>Proteiniclasticum</taxon>
    </lineage>
</organism>
<name>A0A941CRF9_9CLOT</name>
<evidence type="ECO:0000313" key="1">
    <source>
        <dbReference type="EMBL" id="MBR0577410.1"/>
    </source>
</evidence>
<accession>A0A941CRF9</accession>
<dbReference type="AlphaFoldDB" id="A0A941CRF9"/>
<evidence type="ECO:0000313" key="2">
    <source>
        <dbReference type="Proteomes" id="UP000675379"/>
    </source>
</evidence>
<keyword evidence="2" id="KW-1185">Reference proteome</keyword>
<gene>
    <name evidence="1" type="ORF">KCG48_13935</name>
</gene>
<proteinExistence type="predicted"/>
<dbReference type="Proteomes" id="UP000675379">
    <property type="component" value="Unassembled WGS sequence"/>
</dbReference>
<dbReference type="EMBL" id="JAGSCS010000032">
    <property type="protein sequence ID" value="MBR0577410.1"/>
    <property type="molecule type" value="Genomic_DNA"/>
</dbReference>
<dbReference type="RefSeq" id="WP_211802806.1">
    <property type="nucleotide sequence ID" value="NZ_JAGSCS010000032.1"/>
</dbReference>
<reference evidence="1" key="1">
    <citation type="submission" date="2021-04" db="EMBL/GenBank/DDBJ databases">
        <title>Proteiniclasticum sedimins sp. nov., an obligate anaerobic bacterium isolated from anaerobic sludge.</title>
        <authorList>
            <person name="Liu J."/>
        </authorList>
    </citation>
    <scope>NUCLEOTIDE SEQUENCE</scope>
    <source>
        <strain evidence="1">BAD-10</strain>
    </source>
</reference>
<sequence length="109" mass="13097">MNLWKCENWLNIIDVERAKTGVRLRFDKDVDDEVRRSCKEFLCWIRKQYYFPIKVHIYIKSANTIKALDGDMVSATFFEPDDYNVEPYIRIAVGDYSYIIQYSWSPDPR</sequence>
<comment type="caution">
    <text evidence="1">The sequence shown here is derived from an EMBL/GenBank/DDBJ whole genome shotgun (WGS) entry which is preliminary data.</text>
</comment>